<protein>
    <submittedName>
        <fullName evidence="6">ATP-grasp domain-containing protein</fullName>
    </submittedName>
</protein>
<evidence type="ECO:0000313" key="7">
    <source>
        <dbReference type="Proteomes" id="UP001501638"/>
    </source>
</evidence>
<dbReference type="EMBL" id="BAAASZ010000007">
    <property type="protein sequence ID" value="GAA2429068.1"/>
    <property type="molecule type" value="Genomic_DNA"/>
</dbReference>
<feature type="domain" description="ATP-grasp" evidence="5">
    <location>
        <begin position="109"/>
        <end position="307"/>
    </location>
</feature>
<evidence type="ECO:0000313" key="6">
    <source>
        <dbReference type="EMBL" id="GAA2429068.1"/>
    </source>
</evidence>
<dbReference type="Gene3D" id="3.30.470.20">
    <property type="entry name" value="ATP-grasp fold, B domain"/>
    <property type="match status" value="1"/>
</dbReference>
<dbReference type="InterPro" id="IPR011761">
    <property type="entry name" value="ATP-grasp"/>
</dbReference>
<dbReference type="Gene3D" id="3.40.50.20">
    <property type="match status" value="1"/>
</dbReference>
<dbReference type="PANTHER" id="PTHR43585">
    <property type="entry name" value="FUMIPYRROLE BIOSYNTHESIS PROTEIN C"/>
    <property type="match status" value="1"/>
</dbReference>
<dbReference type="Proteomes" id="UP001501638">
    <property type="component" value="Unassembled WGS sequence"/>
</dbReference>
<dbReference type="PANTHER" id="PTHR43585:SF2">
    <property type="entry name" value="ATP-GRASP ENZYME FSQD"/>
    <property type="match status" value="1"/>
</dbReference>
<dbReference type="InterPro" id="IPR052032">
    <property type="entry name" value="ATP-dep_AA_Ligase"/>
</dbReference>
<evidence type="ECO:0000256" key="4">
    <source>
        <dbReference type="PROSITE-ProRule" id="PRU00409"/>
    </source>
</evidence>
<proteinExistence type="predicted"/>
<evidence type="ECO:0000256" key="1">
    <source>
        <dbReference type="ARBA" id="ARBA00022598"/>
    </source>
</evidence>
<evidence type="ECO:0000256" key="3">
    <source>
        <dbReference type="ARBA" id="ARBA00022840"/>
    </source>
</evidence>
<comment type="caution">
    <text evidence="6">The sequence shown here is derived from an EMBL/GenBank/DDBJ whole genome shotgun (WGS) entry which is preliminary data.</text>
</comment>
<keyword evidence="7" id="KW-1185">Reference proteome</keyword>
<dbReference type="SUPFAM" id="SSF56059">
    <property type="entry name" value="Glutathione synthetase ATP-binding domain-like"/>
    <property type="match status" value="1"/>
</dbReference>
<evidence type="ECO:0000259" key="5">
    <source>
        <dbReference type="PROSITE" id="PS50975"/>
    </source>
</evidence>
<organism evidence="6 7">
    <name type="scientific">Streptomyces macrosporus</name>
    <dbReference type="NCBI Taxonomy" id="44032"/>
    <lineage>
        <taxon>Bacteria</taxon>
        <taxon>Bacillati</taxon>
        <taxon>Actinomycetota</taxon>
        <taxon>Actinomycetes</taxon>
        <taxon>Kitasatosporales</taxon>
        <taxon>Streptomycetaceae</taxon>
        <taxon>Streptomyces</taxon>
    </lineage>
</organism>
<keyword evidence="3 4" id="KW-0067">ATP-binding</keyword>
<keyword evidence="2 4" id="KW-0547">Nucleotide-binding</keyword>
<name>A0ABP5WK19_9ACTN</name>
<gene>
    <name evidence="6" type="ORF">GCM10010405_09820</name>
</gene>
<dbReference type="SMART" id="SM01209">
    <property type="entry name" value="GARS_A"/>
    <property type="match status" value="1"/>
</dbReference>
<evidence type="ECO:0000256" key="2">
    <source>
        <dbReference type="ARBA" id="ARBA00022741"/>
    </source>
</evidence>
<keyword evidence="1" id="KW-0436">Ligase</keyword>
<dbReference type="PROSITE" id="PS50975">
    <property type="entry name" value="ATP_GRASP"/>
    <property type="match status" value="1"/>
</dbReference>
<dbReference type="Pfam" id="PF13535">
    <property type="entry name" value="ATP-grasp_4"/>
    <property type="match status" value="1"/>
</dbReference>
<reference evidence="7" key="1">
    <citation type="journal article" date="2019" name="Int. J. Syst. Evol. Microbiol.">
        <title>The Global Catalogue of Microorganisms (GCM) 10K type strain sequencing project: providing services to taxonomists for standard genome sequencing and annotation.</title>
        <authorList>
            <consortium name="The Broad Institute Genomics Platform"/>
            <consortium name="The Broad Institute Genome Sequencing Center for Infectious Disease"/>
            <person name="Wu L."/>
            <person name="Ma J."/>
        </authorList>
    </citation>
    <scope>NUCLEOTIDE SEQUENCE [LARGE SCALE GENOMIC DNA]</scope>
    <source>
        <strain evidence="7">JCM 6305</strain>
    </source>
</reference>
<sequence>MDRKKLLLVGSGGQPFREYALAAISERVDVILVEGREPSWQKPYVKGFHHIDPEDAEKLLAVARAEAPDGVLTYDEALVEPTAELGRALGVPHTDPAAVRRCKDKSALRACLAEAGLGPVRFAVAHDVDTARRAAADIGYPVVLKPRALGGSIGVVRVDGERELLEAFATAADARAGDGTVSRLEGVLIEEYLDGPEYSADCATWQGVTVPLVVAEKTVGFAPYFEELGHVVPAAPREGLDEALAMVVAAHEAAGLDHLVTHTEFRLTSRGPRIIEINVRLGGGLIPHLGALAQGVDLAGASADIAVGREPDLSGDGTGVAAISMIYPKEDLRVDRVRLAREHDAYPGLDRFVAFLPAGTEVRLPPRGFLSRVAFAVVGGADREECLERRRAVEADVVIEGEPLSAL</sequence>
<accession>A0ABP5WK19</accession>